<dbReference type="SUPFAM" id="SSF48452">
    <property type="entry name" value="TPR-like"/>
    <property type="match status" value="1"/>
</dbReference>
<dbReference type="InterPro" id="IPR011990">
    <property type="entry name" value="TPR-like_helical_dom_sf"/>
</dbReference>
<evidence type="ECO:0000256" key="2">
    <source>
        <dbReference type="SAM" id="SignalP"/>
    </source>
</evidence>
<dbReference type="Gene3D" id="1.25.40.10">
    <property type="entry name" value="Tetratricopeptide repeat domain"/>
    <property type="match status" value="1"/>
</dbReference>
<dbReference type="Pfam" id="PF13432">
    <property type="entry name" value="TPR_16"/>
    <property type="match status" value="2"/>
</dbReference>
<dbReference type="Pfam" id="PF07661">
    <property type="entry name" value="MORN_2"/>
    <property type="match status" value="6"/>
</dbReference>
<dbReference type="RefSeq" id="WP_345057933.1">
    <property type="nucleotide sequence ID" value="NZ_BAABDK010000030.1"/>
</dbReference>
<protein>
    <recommendedName>
        <fullName evidence="5">Tetratricopeptide repeat protein</fullName>
    </recommendedName>
</protein>
<dbReference type="PANTHER" id="PTHR33706:SF1">
    <property type="entry name" value="TPR REPEAT PROTEIN"/>
    <property type="match status" value="1"/>
</dbReference>
<feature type="chain" id="PRO_5046806770" description="Tetratricopeptide repeat protein" evidence="2">
    <location>
        <begin position="21"/>
        <end position="1099"/>
    </location>
</feature>
<dbReference type="SUPFAM" id="SSF82185">
    <property type="entry name" value="Histone H3 K4-specific methyltransferase SET7/9 N-terminal domain"/>
    <property type="match status" value="5"/>
</dbReference>
<dbReference type="Gene3D" id="3.90.930.1">
    <property type="match status" value="3"/>
</dbReference>
<name>A0ABP7UPA5_9BACT</name>
<evidence type="ECO:0000256" key="1">
    <source>
        <dbReference type="PROSITE-ProRule" id="PRU00339"/>
    </source>
</evidence>
<dbReference type="Gene3D" id="2.20.110.10">
    <property type="entry name" value="Histone H3 K4-specific methyltransferase SET7/9 N-terminal domain"/>
    <property type="match status" value="4"/>
</dbReference>
<dbReference type="Proteomes" id="UP001501469">
    <property type="component" value="Unassembled WGS sequence"/>
</dbReference>
<feature type="signal peptide" evidence="2">
    <location>
        <begin position="1"/>
        <end position="20"/>
    </location>
</feature>
<dbReference type="EMBL" id="BAABDK010000030">
    <property type="protein sequence ID" value="GAA4048667.1"/>
    <property type="molecule type" value="Genomic_DNA"/>
</dbReference>
<dbReference type="SMART" id="SM00028">
    <property type="entry name" value="TPR"/>
    <property type="match status" value="4"/>
</dbReference>
<evidence type="ECO:0000313" key="4">
    <source>
        <dbReference type="Proteomes" id="UP001501469"/>
    </source>
</evidence>
<dbReference type="PROSITE" id="PS50005">
    <property type="entry name" value="TPR"/>
    <property type="match status" value="1"/>
</dbReference>
<accession>A0ABP7UPA5</accession>
<keyword evidence="2" id="KW-0732">Signal</keyword>
<dbReference type="PANTHER" id="PTHR33706">
    <property type="entry name" value="MORN VARIANT REPEAT PROTEIN"/>
    <property type="match status" value="1"/>
</dbReference>
<evidence type="ECO:0008006" key="5">
    <source>
        <dbReference type="Google" id="ProtNLM"/>
    </source>
</evidence>
<proteinExistence type="predicted"/>
<dbReference type="InterPro" id="IPR019734">
    <property type="entry name" value="TPR_rpt"/>
</dbReference>
<keyword evidence="1" id="KW-0802">TPR repeat</keyword>
<sequence length="1099" mass="122078">MSIAIRSAALALLLAGPRLGWSQQAPIVWPRPGQLVKEGVALHDKEDYPGAIAKYQAVTAGDSSYATAQSELAMTLEAAGKHAEAVAAARRSLALQPFEPQSYNTLATAQESLKQIDDALATYAAGIKLFPYNQNLVYNLGVVQFQNNHPAEAIASFQRSIELVPTHPNSHRLLAVLAAEQGHTSRALLGWLTYLVLSNPGQTAHDVLVAAETLSEGAPVVDDKERIKPIVPNEAFAELDQLIEGKVALQAGYVSKVKFPASVVKQTQLLAEKFPLDGPADDFWVKTYGPMVAALRQNDHLTAFTYSILESADDKRAAQWVKGNKSKIDAMMRVVVEALSELRTKQRIVGQPSAPRVTGWFSKNSLVGLGPGVVDAAGEFKGSGDWISIDAAAGYVDGHGQYNAAGQRVGEWKAFRPDGTLEQVYHYNDKGEREGLTREFHPNGQPSYESTYRAGKVEGVLTVYNECGARTGSRTFKGGDLDGPYATYYDNGQLHLRTTTHADKVDGLEEGFYQDGSPEYTTTMVQGAKQGSFTSYYLGKVLERKGTHDHDQLDGLYQEYHDNGQLSQEGRYAHGKQMGAWKEYHPNGKPSVEKSFDEAGKLHGTYHDYDETGHLYCDTEYAHGRTVHLRYYNRQNQPVLDQDTRKGRVAVQLPDADGHKNATGTFLNGELVGEWQWFYTDGGRRELAHFDDKGTKTGIAELYYHGGQLQRRTRFDAEGREDGLFEQFSLDGQPSLQGYYLAGQRHGQWKDFYSDGRLSEEYEYFKGDFNGPSRSYEPGGKPTQERLFEFGKLRHVTTYDSTGQALANIAIKPDSKDYVMPYPSGKPYFRSGLGCYDNSGLATWYRPDGSVETTAEQLGGRRNGAFRSTFANGKPDRVGQFRNGDYTGEWAMYHPNGQMRQKGSYHNGNQEGEWTSYFPNGQVEFVEQYEGGLRHGRVRRFNPAGELLTEKQYEHGALVTYRAPADGSAAQTLPNQTGTISLNFANGKPAVAETFDHNQAAGTATYYYSSGAVFRRTTFAKGLRTGLLESFYPNGKPMEQENYLHGELNGRCRYYRPDGTLEREETYRSGERRGPSTTFDAAGKPQHTNVYWNLMVYNK</sequence>
<dbReference type="InterPro" id="IPR011652">
    <property type="entry name" value="MORN_2"/>
</dbReference>
<gene>
    <name evidence="3" type="ORF">GCM10022409_38950</name>
</gene>
<keyword evidence="4" id="KW-1185">Reference proteome</keyword>
<organism evidence="3 4">
    <name type="scientific">Hymenobacter glaciei</name>
    <dbReference type="NCBI Taxonomy" id="877209"/>
    <lineage>
        <taxon>Bacteria</taxon>
        <taxon>Pseudomonadati</taxon>
        <taxon>Bacteroidota</taxon>
        <taxon>Cytophagia</taxon>
        <taxon>Cytophagales</taxon>
        <taxon>Hymenobacteraceae</taxon>
        <taxon>Hymenobacter</taxon>
    </lineage>
</organism>
<comment type="caution">
    <text evidence="3">The sequence shown here is derived from an EMBL/GenBank/DDBJ whole genome shotgun (WGS) entry which is preliminary data.</text>
</comment>
<evidence type="ECO:0000313" key="3">
    <source>
        <dbReference type="EMBL" id="GAA4048667.1"/>
    </source>
</evidence>
<reference evidence="4" key="1">
    <citation type="journal article" date="2019" name="Int. J. Syst. Evol. Microbiol.">
        <title>The Global Catalogue of Microorganisms (GCM) 10K type strain sequencing project: providing services to taxonomists for standard genome sequencing and annotation.</title>
        <authorList>
            <consortium name="The Broad Institute Genomics Platform"/>
            <consortium name="The Broad Institute Genome Sequencing Center for Infectious Disease"/>
            <person name="Wu L."/>
            <person name="Ma J."/>
        </authorList>
    </citation>
    <scope>NUCLEOTIDE SEQUENCE [LARGE SCALE GENOMIC DNA]</scope>
    <source>
        <strain evidence="4">JCM 17225</strain>
    </source>
</reference>
<feature type="repeat" description="TPR" evidence="1">
    <location>
        <begin position="134"/>
        <end position="167"/>
    </location>
</feature>